<protein>
    <recommendedName>
        <fullName evidence="4">Lipocalin-like domain-containing protein</fullName>
    </recommendedName>
</protein>
<gene>
    <name evidence="2" type="ORF">A8C32_17655</name>
</gene>
<keyword evidence="3" id="KW-1185">Reference proteome</keyword>
<evidence type="ECO:0000313" key="2">
    <source>
        <dbReference type="EMBL" id="OEK07622.1"/>
    </source>
</evidence>
<sequence length="165" mass="18595">MKRFFLTICALCISLIWVSCSSEDDNIIGVWKLTTWSVDIPVDLNKDGATTTNLLDEVTCVNNETLVFDKRGIVASNETFNPEIDIVLLDKTDNEYFFNVICPEGVIGTASSYTKEGDRVMINDRMASLNGNKLIRVFKNAHKIYNEDLTEVIATKDLTLIYTKL</sequence>
<dbReference type="OrthoDB" id="1448196at2"/>
<dbReference type="AlphaFoldDB" id="A0A1E5T8B7"/>
<feature type="signal peptide" evidence="1">
    <location>
        <begin position="1"/>
        <end position="21"/>
    </location>
</feature>
<dbReference type="Proteomes" id="UP000095713">
    <property type="component" value="Unassembled WGS sequence"/>
</dbReference>
<dbReference type="PROSITE" id="PS51257">
    <property type="entry name" value="PROKAR_LIPOPROTEIN"/>
    <property type="match status" value="1"/>
</dbReference>
<evidence type="ECO:0008006" key="4">
    <source>
        <dbReference type="Google" id="ProtNLM"/>
    </source>
</evidence>
<proteinExistence type="predicted"/>
<name>A0A1E5T8B7_9FLAO</name>
<feature type="chain" id="PRO_5009186124" description="Lipocalin-like domain-containing protein" evidence="1">
    <location>
        <begin position="22"/>
        <end position="165"/>
    </location>
</feature>
<keyword evidence="1" id="KW-0732">Signal</keyword>
<reference evidence="2 3" key="1">
    <citation type="submission" date="2016-05" db="EMBL/GenBank/DDBJ databases">
        <title>Draft Genome Sequence of Algibacter sp. Strain SK-16 Isolated from the Surface Water of Aburatsubo Inlet.</title>
        <authorList>
            <person name="Wong S.-K."/>
            <person name="Yoshizawa S."/>
            <person name="Nakajima Y."/>
            <person name="Ogura Y."/>
            <person name="Tetsuya H."/>
            <person name="Hamasaki K."/>
        </authorList>
    </citation>
    <scope>NUCLEOTIDE SEQUENCE [LARGE SCALE GENOMIC DNA]</scope>
    <source>
        <strain evidence="2 3">SK-16</strain>
    </source>
</reference>
<accession>A0A1E5T8B7</accession>
<evidence type="ECO:0000313" key="3">
    <source>
        <dbReference type="Proteomes" id="UP000095713"/>
    </source>
</evidence>
<dbReference type="EMBL" id="MDJD01000047">
    <property type="protein sequence ID" value="OEK07622.1"/>
    <property type="molecule type" value="Genomic_DNA"/>
</dbReference>
<evidence type="ECO:0000256" key="1">
    <source>
        <dbReference type="SAM" id="SignalP"/>
    </source>
</evidence>
<organism evidence="2 3">
    <name type="scientific">Flavivirga aquatica</name>
    <dbReference type="NCBI Taxonomy" id="1849968"/>
    <lineage>
        <taxon>Bacteria</taxon>
        <taxon>Pseudomonadati</taxon>
        <taxon>Bacteroidota</taxon>
        <taxon>Flavobacteriia</taxon>
        <taxon>Flavobacteriales</taxon>
        <taxon>Flavobacteriaceae</taxon>
        <taxon>Flavivirga</taxon>
    </lineage>
</organism>
<dbReference type="RefSeq" id="WP_069830750.1">
    <property type="nucleotide sequence ID" value="NZ_MDJD01000047.1"/>
</dbReference>
<comment type="caution">
    <text evidence="2">The sequence shown here is derived from an EMBL/GenBank/DDBJ whole genome shotgun (WGS) entry which is preliminary data.</text>
</comment>